<dbReference type="SUPFAM" id="SSF90229">
    <property type="entry name" value="CCCH zinc finger"/>
    <property type="match status" value="1"/>
</dbReference>
<evidence type="ECO:0000313" key="7">
    <source>
        <dbReference type="EMBL" id="RMJ09610.1"/>
    </source>
</evidence>
<evidence type="ECO:0000256" key="2">
    <source>
        <dbReference type="ARBA" id="ARBA00022771"/>
    </source>
</evidence>
<accession>A0A3M2RWD1</accession>
<comment type="caution">
    <text evidence="7">The sequence shown here is derived from an EMBL/GenBank/DDBJ whole genome shotgun (WGS) entry which is preliminary data.</text>
</comment>
<dbReference type="Proteomes" id="UP000277212">
    <property type="component" value="Unassembled WGS sequence"/>
</dbReference>
<protein>
    <recommendedName>
        <fullName evidence="6">C3H1-type domain-containing protein</fullName>
    </recommendedName>
</protein>
<keyword evidence="1 4" id="KW-0479">Metal-binding</keyword>
<feature type="compositionally biased region" description="Polar residues" evidence="5">
    <location>
        <begin position="139"/>
        <end position="151"/>
    </location>
</feature>
<keyword evidence="3 4" id="KW-0862">Zinc</keyword>
<keyword evidence="2 4" id="KW-0863">Zinc-finger</keyword>
<evidence type="ECO:0000259" key="6">
    <source>
        <dbReference type="PROSITE" id="PS50103"/>
    </source>
</evidence>
<dbReference type="InterPro" id="IPR036855">
    <property type="entry name" value="Znf_CCCH_sf"/>
</dbReference>
<evidence type="ECO:0000256" key="4">
    <source>
        <dbReference type="PROSITE-ProRule" id="PRU00723"/>
    </source>
</evidence>
<dbReference type="InterPro" id="IPR000571">
    <property type="entry name" value="Znf_CCCH"/>
</dbReference>
<evidence type="ECO:0000256" key="5">
    <source>
        <dbReference type="SAM" id="MobiDB-lite"/>
    </source>
</evidence>
<feature type="compositionally biased region" description="Acidic residues" evidence="5">
    <location>
        <begin position="84"/>
        <end position="95"/>
    </location>
</feature>
<reference evidence="7 8" key="1">
    <citation type="submission" date="2017-06" db="EMBL/GenBank/DDBJ databases">
        <title>Comparative genomic analysis of Ambrosia Fusariam Clade fungi.</title>
        <authorList>
            <person name="Stajich J.E."/>
            <person name="Carrillo J."/>
            <person name="Kijimoto T."/>
            <person name="Eskalen A."/>
            <person name="O'Donnell K."/>
            <person name="Kasson M."/>
        </authorList>
    </citation>
    <scope>NUCLEOTIDE SEQUENCE [LARGE SCALE GENOMIC DNA]</scope>
    <source>
        <strain evidence="7">UCR3666</strain>
    </source>
</reference>
<dbReference type="EMBL" id="NKUJ01000236">
    <property type="protein sequence ID" value="RMJ09610.1"/>
    <property type="molecule type" value="Genomic_DNA"/>
</dbReference>
<evidence type="ECO:0000256" key="3">
    <source>
        <dbReference type="ARBA" id="ARBA00022833"/>
    </source>
</evidence>
<feature type="zinc finger region" description="C3H1-type" evidence="4">
    <location>
        <begin position="163"/>
        <end position="191"/>
    </location>
</feature>
<evidence type="ECO:0000313" key="8">
    <source>
        <dbReference type="Proteomes" id="UP000277212"/>
    </source>
</evidence>
<organism evidence="7 8">
    <name type="scientific">Fusarium kuroshium</name>
    <dbReference type="NCBI Taxonomy" id="2010991"/>
    <lineage>
        <taxon>Eukaryota</taxon>
        <taxon>Fungi</taxon>
        <taxon>Dikarya</taxon>
        <taxon>Ascomycota</taxon>
        <taxon>Pezizomycotina</taxon>
        <taxon>Sordariomycetes</taxon>
        <taxon>Hypocreomycetidae</taxon>
        <taxon>Hypocreales</taxon>
        <taxon>Nectriaceae</taxon>
        <taxon>Fusarium</taxon>
        <taxon>Fusarium solani species complex</taxon>
    </lineage>
</organism>
<feature type="region of interest" description="Disordered" evidence="5">
    <location>
        <begin position="84"/>
        <end position="163"/>
    </location>
</feature>
<evidence type="ECO:0000256" key="1">
    <source>
        <dbReference type="ARBA" id="ARBA00022723"/>
    </source>
</evidence>
<dbReference type="PROSITE" id="PS50103">
    <property type="entry name" value="ZF_C3H1"/>
    <property type="match status" value="1"/>
</dbReference>
<gene>
    <name evidence="7" type="ORF">CDV36_010780</name>
</gene>
<keyword evidence="8" id="KW-1185">Reference proteome</keyword>
<name>A0A3M2RWD1_9HYPO</name>
<dbReference type="STRING" id="2010991.A0A3M2RWD1"/>
<dbReference type="AlphaFoldDB" id="A0A3M2RWD1"/>
<sequence length="290" mass="31939">MAPRPLFFLVRPGLEQITPNGQVLVHPGTAVPLIPADMLPEWLEVIGVPRHLSQEQTEDMINLGPFHAEEGTYQLKFASVADDSEKEQLCSDDDVSTTCPSKTEPDSSPPSSEIGEPEEKAKPTLVLPAPKKLKPAQGLASSRHNPLNNSQDLEHTTTTSPTPLLTSPCRHWCRYGACRWGLSCRFKHAMPTTPEGLAEVGLETFPDWWLQARGVMPMPPEVIRAAETRKSGKKKQKQKVVVPQRQVGDGGQQGQKVVNRPAVDANNMLMARKTKEARRVKAVEGLLIDI</sequence>
<dbReference type="OrthoDB" id="411372at2759"/>
<feature type="domain" description="C3H1-type" evidence="6">
    <location>
        <begin position="163"/>
        <end position="191"/>
    </location>
</feature>
<proteinExistence type="predicted"/>
<dbReference type="GO" id="GO:0008270">
    <property type="term" value="F:zinc ion binding"/>
    <property type="evidence" value="ECO:0007669"/>
    <property type="project" value="UniProtKB-KW"/>
</dbReference>